<name>A0AAE0SP37_9BIVA</name>
<reference evidence="2" key="2">
    <citation type="journal article" date="2021" name="Genome Biol. Evol.">
        <title>Developing a high-quality reference genome for a parasitic bivalve with doubly uniparental inheritance (Bivalvia: Unionida).</title>
        <authorList>
            <person name="Smith C.H."/>
        </authorList>
    </citation>
    <scope>NUCLEOTIDE SEQUENCE</scope>
    <source>
        <strain evidence="2">CHS0354</strain>
        <tissue evidence="2">Mantle</tissue>
    </source>
</reference>
<dbReference type="Pfam" id="PF01661">
    <property type="entry name" value="Macro"/>
    <property type="match status" value="2"/>
</dbReference>
<keyword evidence="3" id="KW-1185">Reference proteome</keyword>
<organism evidence="2 3">
    <name type="scientific">Potamilus streckersoni</name>
    <dbReference type="NCBI Taxonomy" id="2493646"/>
    <lineage>
        <taxon>Eukaryota</taxon>
        <taxon>Metazoa</taxon>
        <taxon>Spiralia</taxon>
        <taxon>Lophotrochozoa</taxon>
        <taxon>Mollusca</taxon>
        <taxon>Bivalvia</taxon>
        <taxon>Autobranchia</taxon>
        <taxon>Heteroconchia</taxon>
        <taxon>Palaeoheterodonta</taxon>
        <taxon>Unionida</taxon>
        <taxon>Unionoidea</taxon>
        <taxon>Unionidae</taxon>
        <taxon>Ambleminae</taxon>
        <taxon>Lampsilini</taxon>
        <taxon>Potamilus</taxon>
    </lineage>
</organism>
<dbReference type="Proteomes" id="UP001195483">
    <property type="component" value="Unassembled WGS sequence"/>
</dbReference>
<dbReference type="Gene3D" id="3.40.220.10">
    <property type="entry name" value="Leucine Aminopeptidase, subunit E, domain 1"/>
    <property type="match status" value="2"/>
</dbReference>
<feature type="domain" description="Macro" evidence="1">
    <location>
        <begin position="108"/>
        <end position="301"/>
    </location>
</feature>
<dbReference type="InterPro" id="IPR043472">
    <property type="entry name" value="Macro_dom-like"/>
</dbReference>
<accession>A0AAE0SP37</accession>
<feature type="domain" description="Macro" evidence="1">
    <location>
        <begin position="320"/>
        <end position="483"/>
    </location>
</feature>
<dbReference type="EMBL" id="JAEAOA010002366">
    <property type="protein sequence ID" value="KAK3595075.1"/>
    <property type="molecule type" value="Genomic_DNA"/>
</dbReference>
<dbReference type="PANTHER" id="PTHR11106">
    <property type="entry name" value="GANGLIOSIDE INDUCED DIFFERENTIATION ASSOCIATED PROTEIN 2-RELATED"/>
    <property type="match status" value="1"/>
</dbReference>
<protein>
    <recommendedName>
        <fullName evidence="1">Macro domain-containing protein</fullName>
    </recommendedName>
</protein>
<evidence type="ECO:0000313" key="3">
    <source>
        <dbReference type="Proteomes" id="UP001195483"/>
    </source>
</evidence>
<dbReference type="InterPro" id="IPR002589">
    <property type="entry name" value="Macro_dom"/>
</dbReference>
<comment type="caution">
    <text evidence="2">The sequence shown here is derived from an EMBL/GenBank/DDBJ whole genome shotgun (WGS) entry which is preliminary data.</text>
</comment>
<evidence type="ECO:0000259" key="1">
    <source>
        <dbReference type="PROSITE" id="PS51154"/>
    </source>
</evidence>
<sequence length="506" mass="56375">MAAANNRARGGNLPIYSSRGGFLETFIRRDCSDKDINAESNELIACGDDTTTLEDDDLSSSWRNLTKQATPEASCIDENELGFTEPNEGVKDSDELETGCDAIEDNKSQDVQGNSLKHISVNMIKGDITKISSDIIIISGNDRLSPLGGVAKAVFDAAGSELVADIREKNRGKQLEVGEVLFTSSGALKRNISRIAHIVIPTWNSLQHHAGKKTCVYQFISALYNCFKVCADKSISKITLPAIGTGYSGIPQELCSLVYLFALNKLDEYCKYKHIPKLKIYFVDINASTLDCISKAFSVTSNKDCHNLHDSIEQELATLFPINTYNFSRKTEVKIFQGDITLFLGCSILCAVNQNLKPRGRVAESIFKQAGKDLQKQLSYKVKGTNQTGDVIVTGPWGLYGSYIISCVVPKRRFLFKGRYKDELIQCYKNVIRNAFEKRIPRMTLYVLGADSFYPDMDLCCSALADSLEYLSKVRQQSLRILHITCSDKTLLDCLLIHMRHLNRND</sequence>
<evidence type="ECO:0000313" key="2">
    <source>
        <dbReference type="EMBL" id="KAK3595075.1"/>
    </source>
</evidence>
<gene>
    <name evidence="2" type="ORF">CHS0354_043173</name>
</gene>
<dbReference type="PROSITE" id="PS51154">
    <property type="entry name" value="MACRO"/>
    <property type="match status" value="2"/>
</dbReference>
<dbReference type="SMART" id="SM00506">
    <property type="entry name" value="A1pp"/>
    <property type="match status" value="1"/>
</dbReference>
<reference evidence="2" key="3">
    <citation type="submission" date="2023-05" db="EMBL/GenBank/DDBJ databases">
        <authorList>
            <person name="Smith C.H."/>
        </authorList>
    </citation>
    <scope>NUCLEOTIDE SEQUENCE</scope>
    <source>
        <strain evidence="2">CHS0354</strain>
        <tissue evidence="2">Mantle</tissue>
    </source>
</reference>
<dbReference type="SUPFAM" id="SSF52949">
    <property type="entry name" value="Macro domain-like"/>
    <property type="match status" value="2"/>
</dbReference>
<dbReference type="AlphaFoldDB" id="A0AAE0SP37"/>
<proteinExistence type="predicted"/>
<reference evidence="2" key="1">
    <citation type="journal article" date="2021" name="Genome Biol. Evol.">
        <title>A High-Quality Reference Genome for a Parasitic Bivalve with Doubly Uniparental Inheritance (Bivalvia: Unionida).</title>
        <authorList>
            <person name="Smith C.H."/>
        </authorList>
    </citation>
    <scope>NUCLEOTIDE SEQUENCE</scope>
    <source>
        <strain evidence="2">CHS0354</strain>
    </source>
</reference>